<keyword evidence="1" id="KW-1133">Transmembrane helix</keyword>
<accession>A0A5S4Y9Z5</accession>
<organism evidence="2 3">
    <name type="scientific">Bradyrhizobium hipponense</name>
    <dbReference type="NCBI Taxonomy" id="2605638"/>
    <lineage>
        <taxon>Bacteria</taxon>
        <taxon>Pseudomonadati</taxon>
        <taxon>Pseudomonadota</taxon>
        <taxon>Alphaproteobacteria</taxon>
        <taxon>Hyphomicrobiales</taxon>
        <taxon>Nitrobacteraceae</taxon>
        <taxon>Bradyrhizobium</taxon>
    </lineage>
</organism>
<protein>
    <submittedName>
        <fullName evidence="2">Uncharacterized protein</fullName>
    </submittedName>
</protein>
<dbReference type="AlphaFoldDB" id="A0A5S4Y9Z5"/>
<evidence type="ECO:0000313" key="3">
    <source>
        <dbReference type="Proteomes" id="UP000324797"/>
    </source>
</evidence>
<proteinExistence type="predicted"/>
<keyword evidence="1" id="KW-0812">Transmembrane</keyword>
<feature type="transmembrane region" description="Helical" evidence="1">
    <location>
        <begin position="36"/>
        <end position="61"/>
    </location>
</feature>
<dbReference type="Proteomes" id="UP000324797">
    <property type="component" value="Unassembled WGS sequence"/>
</dbReference>
<dbReference type="EMBL" id="VSTH01000270">
    <property type="protein sequence ID" value="TYO60838.1"/>
    <property type="molecule type" value="Genomic_DNA"/>
</dbReference>
<comment type="caution">
    <text evidence="2">The sequence shown here is derived from an EMBL/GenBank/DDBJ whole genome shotgun (WGS) entry which is preliminary data.</text>
</comment>
<gene>
    <name evidence="2" type="ORF">FXV83_41615</name>
</gene>
<name>A0A5S4Y9Z5_9BRAD</name>
<sequence>MEPNALVWQFRSAATKFYGAMNHVFDPTVEYDMKNLALAGLTSAFIPMQLIVLCAGLLVLTDRSSRAEPSRPGVLNCASGISAEQRRRCDEEAFRQVQSGSQSTQLEGGWRLVKSKNPDGGADAISVMHVVDSAKSDTRLAGLNLQCGQDGIEVVLIVLEPLSRATRPNVALRAGEKRTEFQASVIQGGLALLLPAEAAKLATIDWQNANELSVEIGAPPTAIRGAVPIAGLATALGYLQHNCHAR</sequence>
<evidence type="ECO:0000313" key="2">
    <source>
        <dbReference type="EMBL" id="TYO60838.1"/>
    </source>
</evidence>
<keyword evidence="3" id="KW-1185">Reference proteome</keyword>
<dbReference type="RefSeq" id="WP_148745791.1">
    <property type="nucleotide sequence ID" value="NZ_VSTH01000270.1"/>
</dbReference>
<evidence type="ECO:0000256" key="1">
    <source>
        <dbReference type="SAM" id="Phobius"/>
    </source>
</evidence>
<reference evidence="2 3" key="1">
    <citation type="submission" date="2019-08" db="EMBL/GenBank/DDBJ databases">
        <title>Bradyrhizobium hipponensis sp. nov., a rhizobium isolated from a Lupinus angustifolius root nodule in Tunisia.</title>
        <authorList>
            <person name="Off K."/>
            <person name="Rejili M."/>
            <person name="Mars M."/>
            <person name="Brachmann A."/>
            <person name="Marin M."/>
        </authorList>
    </citation>
    <scope>NUCLEOTIDE SEQUENCE [LARGE SCALE GENOMIC DNA]</scope>
    <source>
        <strain evidence="3">aSej3</strain>
    </source>
</reference>
<keyword evidence="1" id="KW-0472">Membrane</keyword>